<organism evidence="3 4">
    <name type="scientific">Dictyostelium discoideum</name>
    <name type="common">Social amoeba</name>
    <dbReference type="NCBI Taxonomy" id="44689"/>
    <lineage>
        <taxon>Eukaryota</taxon>
        <taxon>Amoebozoa</taxon>
        <taxon>Evosea</taxon>
        <taxon>Eumycetozoa</taxon>
        <taxon>Dictyostelia</taxon>
        <taxon>Dictyosteliales</taxon>
        <taxon>Dictyosteliaceae</taxon>
        <taxon>Dictyostelium</taxon>
    </lineage>
</organism>
<gene>
    <name evidence="3" type="ORF">DDB_G0279953</name>
</gene>
<keyword evidence="4" id="KW-1185">Reference proteome</keyword>
<dbReference type="AlphaFoldDB" id="Q54W29"/>
<dbReference type="KEGG" id="ddi:DDB_G0279953"/>
<evidence type="ECO:0000256" key="1">
    <source>
        <dbReference type="SAM" id="MobiDB-lite"/>
    </source>
</evidence>
<proteinExistence type="predicted"/>
<dbReference type="FunCoup" id="Q54W29">
    <property type="interactions" value="1"/>
</dbReference>
<keyword evidence="2" id="KW-0732">Signal</keyword>
<name>Q54W29_DICDI</name>
<dbReference type="HOGENOM" id="CLU_587166_0_0_1"/>
<evidence type="ECO:0000313" key="3">
    <source>
        <dbReference type="EMBL" id="EAL67448.1"/>
    </source>
</evidence>
<dbReference type="dictyBase" id="DDB_G0279953"/>
<evidence type="ECO:0000313" key="4">
    <source>
        <dbReference type="Proteomes" id="UP000002195"/>
    </source>
</evidence>
<dbReference type="PaxDb" id="44689-DDB0205885"/>
<feature type="region of interest" description="Disordered" evidence="1">
    <location>
        <begin position="386"/>
        <end position="443"/>
    </location>
</feature>
<feature type="chain" id="PRO_5004249983" evidence="2">
    <location>
        <begin position="18"/>
        <end position="467"/>
    </location>
</feature>
<protein>
    <submittedName>
        <fullName evidence="3">Uncharacterized protein</fullName>
    </submittedName>
</protein>
<dbReference type="VEuPathDB" id="AmoebaDB:DDB_G0279953"/>
<dbReference type="GeneID" id="8622305"/>
<dbReference type="EMBL" id="AAFI02000035">
    <property type="protein sequence ID" value="EAL67448.1"/>
    <property type="molecule type" value="Genomic_DNA"/>
</dbReference>
<feature type="signal peptide" evidence="2">
    <location>
        <begin position="1"/>
        <end position="17"/>
    </location>
</feature>
<dbReference type="Proteomes" id="UP000002195">
    <property type="component" value="Unassembled WGS sequence"/>
</dbReference>
<sequence length="467" mass="49453">MNKALFLCFLLIGSAFAGTIDQLVFSNITRSKDVYRKYISKEVKIPDVTIEGTGINLSPYLFYLQGASIGGSLSNSAASAQADSSIFRYQTLYSVPPSVSFVYLEGHANLDLSQLNIDFGVSAIATGFMPAYIVEYTEENGVEGFQQGQDTVVGKIDLKYYSYKTTSTTKKLKNAKGEEFNVHYISSKSDNGLFTMDFTVPEQSVGVNGNPIGASQTKIDIGIYNYYDKNVNKNPTFCDIVNGVTTVATSVTSTIGNIIGGLLGGSPFSAKSSTNLNIPFCGLTTGPSDKKSKLALLSFVASVKFKATDKSAPSITVDIGKNFSITYDWVGTAKVNSAAGTQTSKVHSNVGKTSESGSFTNDLKTMISNKDALFVTYSFEGERPNSVEWDPTLGASNYQSGEVDKPVPTTTGSATSSTGATTSSTGSATGSATGDDTSADGDHPNSSLRIISSFCLTAVLISLGLLF</sequence>
<dbReference type="PANTHER" id="PTHR38085">
    <property type="match status" value="1"/>
</dbReference>
<dbReference type="RefSeq" id="XP_641421.1">
    <property type="nucleotide sequence ID" value="XM_636329.1"/>
</dbReference>
<reference evidence="3 4" key="1">
    <citation type="journal article" date="2005" name="Nature">
        <title>The genome of the social amoeba Dictyostelium discoideum.</title>
        <authorList>
            <consortium name="The Dictyostelium discoideum Sequencing Consortium"/>
            <person name="Eichinger L."/>
            <person name="Pachebat J.A."/>
            <person name="Glockner G."/>
            <person name="Rajandream M.A."/>
            <person name="Sucgang R."/>
            <person name="Berriman M."/>
            <person name="Song J."/>
            <person name="Olsen R."/>
            <person name="Szafranski K."/>
            <person name="Xu Q."/>
            <person name="Tunggal B."/>
            <person name="Kummerfeld S."/>
            <person name="Madera M."/>
            <person name="Konfortov B.A."/>
            <person name="Rivero F."/>
            <person name="Bankier A.T."/>
            <person name="Lehmann R."/>
            <person name="Hamlin N."/>
            <person name="Davies R."/>
            <person name="Gaudet P."/>
            <person name="Fey P."/>
            <person name="Pilcher K."/>
            <person name="Chen G."/>
            <person name="Saunders D."/>
            <person name="Sodergren E."/>
            <person name="Davis P."/>
            <person name="Kerhornou A."/>
            <person name="Nie X."/>
            <person name="Hall N."/>
            <person name="Anjard C."/>
            <person name="Hemphill L."/>
            <person name="Bason N."/>
            <person name="Farbrother P."/>
            <person name="Desany B."/>
            <person name="Just E."/>
            <person name="Morio T."/>
            <person name="Rost R."/>
            <person name="Churcher C."/>
            <person name="Cooper J."/>
            <person name="Haydock S."/>
            <person name="van Driessche N."/>
            <person name="Cronin A."/>
            <person name="Goodhead I."/>
            <person name="Muzny D."/>
            <person name="Mourier T."/>
            <person name="Pain A."/>
            <person name="Lu M."/>
            <person name="Harper D."/>
            <person name="Lindsay R."/>
            <person name="Hauser H."/>
            <person name="James K."/>
            <person name="Quiles M."/>
            <person name="Madan Babu M."/>
            <person name="Saito T."/>
            <person name="Buchrieser C."/>
            <person name="Wardroper A."/>
            <person name="Felder M."/>
            <person name="Thangavelu M."/>
            <person name="Johnson D."/>
            <person name="Knights A."/>
            <person name="Loulseged H."/>
            <person name="Mungall K."/>
            <person name="Oliver K."/>
            <person name="Price C."/>
            <person name="Quail M.A."/>
            <person name="Urushihara H."/>
            <person name="Hernandez J."/>
            <person name="Rabbinowitsch E."/>
            <person name="Steffen D."/>
            <person name="Sanders M."/>
            <person name="Ma J."/>
            <person name="Kohara Y."/>
            <person name="Sharp S."/>
            <person name="Simmonds M."/>
            <person name="Spiegler S."/>
            <person name="Tivey A."/>
            <person name="Sugano S."/>
            <person name="White B."/>
            <person name="Walker D."/>
            <person name="Woodward J."/>
            <person name="Winckler T."/>
            <person name="Tanaka Y."/>
            <person name="Shaulsky G."/>
            <person name="Schleicher M."/>
            <person name="Weinstock G."/>
            <person name="Rosenthal A."/>
            <person name="Cox E.C."/>
            <person name="Chisholm R.L."/>
            <person name="Gibbs R."/>
            <person name="Loomis W.F."/>
            <person name="Platzer M."/>
            <person name="Kay R.R."/>
            <person name="Williams J."/>
            <person name="Dear P.H."/>
            <person name="Noegel A.A."/>
            <person name="Barrell B."/>
            <person name="Kuspa A."/>
        </authorList>
    </citation>
    <scope>NUCLEOTIDE SEQUENCE [LARGE SCALE GENOMIC DNA]</scope>
    <source>
        <strain evidence="3 4">AX4</strain>
    </source>
</reference>
<comment type="caution">
    <text evidence="3">The sequence shown here is derived from an EMBL/GenBank/DDBJ whole genome shotgun (WGS) entry which is preliminary data.</text>
</comment>
<accession>Q54W29</accession>
<dbReference type="InParanoid" id="Q54W29"/>
<dbReference type="PhylomeDB" id="Q54W29"/>
<dbReference type="PANTHER" id="PTHR38085:SF1">
    <property type="match status" value="1"/>
</dbReference>
<dbReference type="eggNOG" id="ENOG502RHQX">
    <property type="taxonomic scope" value="Eukaryota"/>
</dbReference>
<evidence type="ECO:0000256" key="2">
    <source>
        <dbReference type="SAM" id="SignalP"/>
    </source>
</evidence>
<feature type="compositionally biased region" description="Low complexity" evidence="1">
    <location>
        <begin position="409"/>
        <end position="436"/>
    </location>
</feature>